<gene>
    <name evidence="1" type="ORF">IAB67_08770</name>
</gene>
<dbReference type="SUPFAM" id="SSF52540">
    <property type="entry name" value="P-loop containing nucleoside triphosphate hydrolases"/>
    <property type="match status" value="1"/>
</dbReference>
<accession>A0A9D1LM30</accession>
<reference evidence="1" key="1">
    <citation type="submission" date="2020-10" db="EMBL/GenBank/DDBJ databases">
        <authorList>
            <person name="Gilroy R."/>
        </authorList>
    </citation>
    <scope>NUCLEOTIDE SEQUENCE</scope>
    <source>
        <strain evidence="1">CHK191-8634</strain>
    </source>
</reference>
<reference evidence="1" key="2">
    <citation type="journal article" date="2021" name="PeerJ">
        <title>Extensive microbial diversity within the chicken gut microbiome revealed by metagenomics and culture.</title>
        <authorList>
            <person name="Gilroy R."/>
            <person name="Ravi A."/>
            <person name="Getino M."/>
            <person name="Pursley I."/>
            <person name="Horton D.L."/>
            <person name="Alikhan N.F."/>
            <person name="Baker D."/>
            <person name="Gharbi K."/>
            <person name="Hall N."/>
            <person name="Watson M."/>
            <person name="Adriaenssens E.M."/>
            <person name="Foster-Nyarko E."/>
            <person name="Jarju S."/>
            <person name="Secka A."/>
            <person name="Antonio M."/>
            <person name="Oren A."/>
            <person name="Chaudhuri R.R."/>
            <person name="La Ragione R."/>
            <person name="Hildebrand F."/>
            <person name="Pallen M.J."/>
        </authorList>
    </citation>
    <scope>NUCLEOTIDE SEQUENCE</scope>
    <source>
        <strain evidence="1">CHK191-8634</strain>
    </source>
</reference>
<dbReference type="Pfam" id="PF13238">
    <property type="entry name" value="AAA_18"/>
    <property type="match status" value="1"/>
</dbReference>
<dbReference type="Gene3D" id="3.40.50.300">
    <property type="entry name" value="P-loop containing nucleotide triphosphate hydrolases"/>
    <property type="match status" value="1"/>
</dbReference>
<comment type="caution">
    <text evidence="1">The sequence shown here is derived from an EMBL/GenBank/DDBJ whole genome shotgun (WGS) entry which is preliminary data.</text>
</comment>
<proteinExistence type="predicted"/>
<evidence type="ECO:0000313" key="2">
    <source>
        <dbReference type="Proteomes" id="UP000824073"/>
    </source>
</evidence>
<dbReference type="AlphaFoldDB" id="A0A9D1LM30"/>
<protein>
    <submittedName>
        <fullName evidence="1">AAA family ATPase</fullName>
    </submittedName>
</protein>
<dbReference type="Proteomes" id="UP000824073">
    <property type="component" value="Unassembled WGS sequence"/>
</dbReference>
<organism evidence="1 2">
    <name type="scientific">Candidatus Ventrousia excrementavium</name>
    <dbReference type="NCBI Taxonomy" id="2840961"/>
    <lineage>
        <taxon>Bacteria</taxon>
        <taxon>Bacillati</taxon>
        <taxon>Bacillota</taxon>
        <taxon>Clostridia</taxon>
        <taxon>Eubacteriales</taxon>
        <taxon>Clostridiaceae</taxon>
        <taxon>Clostridiaceae incertae sedis</taxon>
        <taxon>Candidatus Ventrousia</taxon>
    </lineage>
</organism>
<name>A0A9D1LM30_9CLOT</name>
<dbReference type="EMBL" id="DVMR01000065">
    <property type="protein sequence ID" value="HIU44372.1"/>
    <property type="molecule type" value="Genomic_DNA"/>
</dbReference>
<sequence length="177" mass="19460">MKNFILIGGPMGVGKTAASRLLQRQLPGCAFLDGDWCWDMRPFVVTDETRAMVMDNICHVLGNFLHCSVFENIVFCWVMHEQSILDELLSRLDTSGWRVHTFSLMCSETALRARLQKDIDAGLRTPDVIGRSLARLPLYGQLNTVKLDTSSITASQAADAIAQAVVSAASQSSICPI</sequence>
<evidence type="ECO:0000313" key="1">
    <source>
        <dbReference type="EMBL" id="HIU44372.1"/>
    </source>
</evidence>
<dbReference type="InterPro" id="IPR027417">
    <property type="entry name" value="P-loop_NTPase"/>
</dbReference>